<dbReference type="GO" id="GO:0016757">
    <property type="term" value="F:glycosyltransferase activity"/>
    <property type="evidence" value="ECO:0007669"/>
    <property type="project" value="UniProtKB-KW"/>
</dbReference>
<reference evidence="2" key="1">
    <citation type="journal article" date="2021" name="Nat. Commun.">
        <title>Genetic determinants of endophytism in the Arabidopsis root mycobiome.</title>
        <authorList>
            <person name="Mesny F."/>
            <person name="Miyauchi S."/>
            <person name="Thiergart T."/>
            <person name="Pickel B."/>
            <person name="Atanasova L."/>
            <person name="Karlsson M."/>
            <person name="Huettel B."/>
            <person name="Barry K.W."/>
            <person name="Haridas S."/>
            <person name="Chen C."/>
            <person name="Bauer D."/>
            <person name="Andreopoulos W."/>
            <person name="Pangilinan J."/>
            <person name="LaButti K."/>
            <person name="Riley R."/>
            <person name="Lipzen A."/>
            <person name="Clum A."/>
            <person name="Drula E."/>
            <person name="Henrissat B."/>
            <person name="Kohler A."/>
            <person name="Grigoriev I.V."/>
            <person name="Martin F.M."/>
            <person name="Hacquard S."/>
        </authorList>
    </citation>
    <scope>NUCLEOTIDE SEQUENCE</scope>
    <source>
        <strain evidence="2">MPI-SDFR-AT-0117</strain>
    </source>
</reference>
<dbReference type="InterPro" id="IPR021047">
    <property type="entry name" value="Mannosyltransferase_CMT1"/>
</dbReference>
<feature type="transmembrane region" description="Helical" evidence="1">
    <location>
        <begin position="20"/>
        <end position="39"/>
    </location>
</feature>
<name>A0A9P8VED1_9PEZI</name>
<evidence type="ECO:0000313" key="3">
    <source>
        <dbReference type="Proteomes" id="UP000770015"/>
    </source>
</evidence>
<keyword evidence="2" id="KW-0328">Glycosyltransferase</keyword>
<dbReference type="OrthoDB" id="262547at2759"/>
<dbReference type="Proteomes" id="UP000770015">
    <property type="component" value="Unassembled WGS sequence"/>
</dbReference>
<evidence type="ECO:0000256" key="1">
    <source>
        <dbReference type="SAM" id="Phobius"/>
    </source>
</evidence>
<keyword evidence="1" id="KW-0812">Transmembrane</keyword>
<sequence length="420" mass="47589">MGYLSPHVLYVRRVARGRPVRIALLLISLVVLLDTLWIQRNITVRDLRPRAFDTPRKHERVYIAALHWNSAYLIYMQWKDSVLALADALGHENVFVSIYESGSWDETKDMLAWMDSELAARGIPRHIATENVTHEELLENAPGEGEPLPEGWIKTSRSPGELRRIPYLAKLRNKTLQDLWDMADKGITFDKVVFLNDVYFSAEDVLTLLDTNRGVYAAACSLDFSDPPQFYDTFALRDSEGDPHLTMTWPYFRSPRSRKAMLEHSSAVPVQSCWNGIVAMPAAPFSSTNKQERLKFRGISDSLGNHHLEGSECCLIHVDNPLTQDLGVFLNPRVRVAYNSKAYEATNPGPGSSWVGIWGIIRGRLVNYIRGLSSTSSLDDKVVNDRMALWEAESKTNHEPGRICLIDESQVIAWNGWNHV</sequence>
<keyword evidence="1" id="KW-0472">Membrane</keyword>
<dbReference type="AlphaFoldDB" id="A0A9P8VED1"/>
<dbReference type="Pfam" id="PF11735">
    <property type="entry name" value="CAP59_mtransfer"/>
    <property type="match status" value="1"/>
</dbReference>
<keyword evidence="1" id="KW-1133">Transmembrane helix</keyword>
<protein>
    <submittedName>
        <fullName evidence="2">Cryptococcal mannosyltransferase 1-domain-containing protein</fullName>
    </submittedName>
</protein>
<gene>
    <name evidence="2" type="ORF">F5X68DRAFT_275088</name>
</gene>
<dbReference type="PANTHER" id="PTHR34144:SF7">
    <property type="entry name" value="EXPORT PROTEIN (CAP59), PUTATIVE (AFU_ORTHOLOGUE AFUA_7G05020)-RELATED"/>
    <property type="match status" value="1"/>
</dbReference>
<keyword evidence="2" id="KW-0808">Transferase</keyword>
<comment type="caution">
    <text evidence="2">The sequence shown here is derived from an EMBL/GenBank/DDBJ whole genome shotgun (WGS) entry which is preliminary data.</text>
</comment>
<dbReference type="EMBL" id="JAGSXJ010000008">
    <property type="protein sequence ID" value="KAH6689101.1"/>
    <property type="molecule type" value="Genomic_DNA"/>
</dbReference>
<dbReference type="PANTHER" id="PTHR34144">
    <property type="entry name" value="CHROMOSOME 8, WHOLE GENOME SHOTGUN SEQUENCE"/>
    <property type="match status" value="1"/>
</dbReference>
<keyword evidence="3" id="KW-1185">Reference proteome</keyword>
<evidence type="ECO:0000313" key="2">
    <source>
        <dbReference type="EMBL" id="KAH6689101.1"/>
    </source>
</evidence>
<accession>A0A9P8VED1</accession>
<proteinExistence type="predicted"/>
<organism evidence="2 3">
    <name type="scientific">Plectosphaerella plurivora</name>
    <dbReference type="NCBI Taxonomy" id="936078"/>
    <lineage>
        <taxon>Eukaryota</taxon>
        <taxon>Fungi</taxon>
        <taxon>Dikarya</taxon>
        <taxon>Ascomycota</taxon>
        <taxon>Pezizomycotina</taxon>
        <taxon>Sordariomycetes</taxon>
        <taxon>Hypocreomycetidae</taxon>
        <taxon>Glomerellales</taxon>
        <taxon>Plectosphaerellaceae</taxon>
        <taxon>Plectosphaerella</taxon>
    </lineage>
</organism>